<feature type="domain" description="FAD-binding PCMH-type" evidence="6">
    <location>
        <begin position="36"/>
        <end position="218"/>
    </location>
</feature>
<dbReference type="PANTHER" id="PTHR43716">
    <property type="entry name" value="D-2-HYDROXYGLUTARATE DEHYDROGENASE, MITOCHONDRIAL"/>
    <property type="match status" value="1"/>
</dbReference>
<dbReference type="InterPro" id="IPR036318">
    <property type="entry name" value="FAD-bd_PCMH-like_sf"/>
</dbReference>
<dbReference type="SUPFAM" id="SSF55103">
    <property type="entry name" value="FAD-linked oxidases, C-terminal domain"/>
    <property type="match status" value="1"/>
</dbReference>
<dbReference type="InterPro" id="IPR004113">
    <property type="entry name" value="FAD-bd_oxidored_4_C"/>
</dbReference>
<dbReference type="InterPro" id="IPR016166">
    <property type="entry name" value="FAD-bd_PCMH"/>
</dbReference>
<proteinExistence type="inferred from homology"/>
<keyword evidence="5" id="KW-0560">Oxidoreductase</keyword>
<comment type="similarity">
    <text evidence="2">Belongs to the FAD-binding oxidoreductase/transferase type 4 family.</text>
</comment>
<sequence>MSDGALTALQAIVGAPHVLTDPDTTARYLTDWTGRRTGRASAVVRPATTDQVSDVVKACAVHGLSICPQGGNTGLVGGSVPPDDDAPRIVLSTTRLSDVEAVDEIDRCIAVGAGVTVAEIARRAAKVGLTFGIDLASRDSATAGGIVATNAGGIHMIRHGDARAQVRGVEAVLADGTVLRRWKRVVKDNVGYDLPGLLAGSEGTLAVITRVLFALRTPAASSFVLVAALDAVPVAFDLLRGLENSGLRIEAAELMTSAGVELLHERGHRRPTEARARYYVLVEVAGPADLESLVVQTVSDVAGIVDTVGEPAPARALWEIREGHTGAIAASSTTVPVKLDVSLPRASMPQALESLAALGQAQTYDCRTIFFGHIGDGNIHLNYLDVPAPAQTELADAALQLVVDAGGSVSAEHGIGRDKVRWMSTRDPADVAAMKAIRAALDPHERLNPGVLW</sequence>
<reference evidence="7 8" key="1">
    <citation type="submission" date="2020-04" db="EMBL/GenBank/DDBJ databases">
        <title>Gordonia sp. nov. TBRC 11910.</title>
        <authorList>
            <person name="Suriyachadkun C."/>
        </authorList>
    </citation>
    <scope>NUCLEOTIDE SEQUENCE [LARGE SCALE GENOMIC DNA]</scope>
    <source>
        <strain evidence="7 8">TBRC 11910</strain>
    </source>
</reference>
<dbReference type="Gene3D" id="3.30.70.2740">
    <property type="match status" value="1"/>
</dbReference>
<protein>
    <submittedName>
        <fullName evidence="7">FAD-binding oxidoreductase</fullName>
    </submittedName>
</protein>
<dbReference type="Proteomes" id="UP000550729">
    <property type="component" value="Unassembled WGS sequence"/>
</dbReference>
<keyword evidence="3" id="KW-0285">Flavoprotein</keyword>
<dbReference type="InterPro" id="IPR016164">
    <property type="entry name" value="FAD-linked_Oxase-like_C"/>
</dbReference>
<evidence type="ECO:0000256" key="3">
    <source>
        <dbReference type="ARBA" id="ARBA00022630"/>
    </source>
</evidence>
<comment type="cofactor">
    <cofactor evidence="1">
        <name>FAD</name>
        <dbReference type="ChEBI" id="CHEBI:57692"/>
    </cofactor>
</comment>
<evidence type="ECO:0000256" key="5">
    <source>
        <dbReference type="ARBA" id="ARBA00023002"/>
    </source>
</evidence>
<accession>A0A848L2R2</accession>
<evidence type="ECO:0000313" key="8">
    <source>
        <dbReference type="Proteomes" id="UP000550729"/>
    </source>
</evidence>
<dbReference type="Gene3D" id="3.30.465.10">
    <property type="match status" value="1"/>
</dbReference>
<dbReference type="GO" id="GO:0071949">
    <property type="term" value="F:FAD binding"/>
    <property type="evidence" value="ECO:0007669"/>
    <property type="project" value="InterPro"/>
</dbReference>
<dbReference type="Pfam" id="PF01565">
    <property type="entry name" value="FAD_binding_4"/>
    <property type="match status" value="1"/>
</dbReference>
<dbReference type="InterPro" id="IPR016169">
    <property type="entry name" value="FAD-bd_PCMH_sub2"/>
</dbReference>
<dbReference type="GO" id="GO:0022904">
    <property type="term" value="P:respiratory electron transport chain"/>
    <property type="evidence" value="ECO:0007669"/>
    <property type="project" value="TreeGrafter"/>
</dbReference>
<evidence type="ECO:0000256" key="1">
    <source>
        <dbReference type="ARBA" id="ARBA00001974"/>
    </source>
</evidence>
<organism evidence="7 8">
    <name type="scientific">Gordonia asplenii</name>
    <dbReference type="NCBI Taxonomy" id="2725283"/>
    <lineage>
        <taxon>Bacteria</taxon>
        <taxon>Bacillati</taxon>
        <taxon>Actinomycetota</taxon>
        <taxon>Actinomycetes</taxon>
        <taxon>Mycobacteriales</taxon>
        <taxon>Gordoniaceae</taxon>
        <taxon>Gordonia</taxon>
    </lineage>
</organism>
<keyword evidence="4" id="KW-0274">FAD</keyword>
<evidence type="ECO:0000256" key="4">
    <source>
        <dbReference type="ARBA" id="ARBA00022827"/>
    </source>
</evidence>
<dbReference type="SUPFAM" id="SSF56176">
    <property type="entry name" value="FAD-binding/transporter-associated domain-like"/>
    <property type="match status" value="1"/>
</dbReference>
<evidence type="ECO:0000313" key="7">
    <source>
        <dbReference type="EMBL" id="NMO01938.1"/>
    </source>
</evidence>
<evidence type="ECO:0000259" key="6">
    <source>
        <dbReference type="PROSITE" id="PS51387"/>
    </source>
</evidence>
<dbReference type="InterPro" id="IPR016171">
    <property type="entry name" value="Vanillyl_alc_oxidase_C-sub2"/>
</dbReference>
<dbReference type="PANTHER" id="PTHR43716:SF1">
    <property type="entry name" value="D-2-HYDROXYGLUTARATE DEHYDROGENASE, MITOCHONDRIAL"/>
    <property type="match status" value="1"/>
</dbReference>
<comment type="caution">
    <text evidence="7">The sequence shown here is derived from an EMBL/GenBank/DDBJ whole genome shotgun (WGS) entry which is preliminary data.</text>
</comment>
<dbReference type="RefSeq" id="WP_170194440.1">
    <property type="nucleotide sequence ID" value="NZ_JABBNB010000010.1"/>
</dbReference>
<dbReference type="AlphaFoldDB" id="A0A848L2R2"/>
<dbReference type="GO" id="GO:0016491">
    <property type="term" value="F:oxidoreductase activity"/>
    <property type="evidence" value="ECO:0007669"/>
    <property type="project" value="UniProtKB-KW"/>
</dbReference>
<dbReference type="InterPro" id="IPR051264">
    <property type="entry name" value="FAD-oxidored/transferase_4"/>
</dbReference>
<dbReference type="Gene3D" id="3.30.43.10">
    <property type="entry name" value="Uridine Diphospho-n-acetylenolpyruvylglucosamine Reductase, domain 2"/>
    <property type="match status" value="1"/>
</dbReference>
<keyword evidence="8" id="KW-1185">Reference proteome</keyword>
<dbReference type="Pfam" id="PF02913">
    <property type="entry name" value="FAD-oxidase_C"/>
    <property type="match status" value="1"/>
</dbReference>
<gene>
    <name evidence="7" type="ORF">HH308_12025</name>
</gene>
<dbReference type="EMBL" id="JABBNB010000010">
    <property type="protein sequence ID" value="NMO01938.1"/>
    <property type="molecule type" value="Genomic_DNA"/>
</dbReference>
<dbReference type="InterPro" id="IPR006094">
    <property type="entry name" value="Oxid_FAD_bind_N"/>
</dbReference>
<dbReference type="PROSITE" id="PS51387">
    <property type="entry name" value="FAD_PCMH"/>
    <property type="match status" value="1"/>
</dbReference>
<dbReference type="Gene3D" id="3.30.70.2190">
    <property type="match status" value="1"/>
</dbReference>
<dbReference type="Gene3D" id="1.10.45.10">
    <property type="entry name" value="Vanillyl-alcohol Oxidase, Chain A, domain 4"/>
    <property type="match status" value="1"/>
</dbReference>
<evidence type="ECO:0000256" key="2">
    <source>
        <dbReference type="ARBA" id="ARBA00008000"/>
    </source>
</evidence>
<name>A0A848L2R2_9ACTN</name>
<dbReference type="InterPro" id="IPR016167">
    <property type="entry name" value="FAD-bd_PCMH_sub1"/>
</dbReference>